<feature type="domain" description="Cathepsin propeptide inhibitor" evidence="2">
    <location>
        <begin position="25"/>
        <end position="85"/>
    </location>
</feature>
<dbReference type="OrthoDB" id="5855924at2759"/>
<dbReference type="SMART" id="SM00848">
    <property type="entry name" value="Inhibitor_I29"/>
    <property type="match status" value="1"/>
</dbReference>
<proteinExistence type="predicted"/>
<evidence type="ECO:0000313" key="3">
    <source>
        <dbReference type="EMBL" id="CAG9759479.1"/>
    </source>
</evidence>
<gene>
    <name evidence="3" type="ORF">CEUTPL_LOCUS228</name>
</gene>
<sequence>MMKIIFYLLCGCLLASAILSDEEEWKKFKDANRKIYKTNNEESHRYQIFKDNLHKIREHNEMYEKGESSFKMGLNKFSDLTDEEFKAIYGRGTLPRDKTKPIYE</sequence>
<organism evidence="3 4">
    <name type="scientific">Ceutorhynchus assimilis</name>
    <name type="common">cabbage seed weevil</name>
    <dbReference type="NCBI Taxonomy" id="467358"/>
    <lineage>
        <taxon>Eukaryota</taxon>
        <taxon>Metazoa</taxon>
        <taxon>Ecdysozoa</taxon>
        <taxon>Arthropoda</taxon>
        <taxon>Hexapoda</taxon>
        <taxon>Insecta</taxon>
        <taxon>Pterygota</taxon>
        <taxon>Neoptera</taxon>
        <taxon>Endopterygota</taxon>
        <taxon>Coleoptera</taxon>
        <taxon>Polyphaga</taxon>
        <taxon>Cucujiformia</taxon>
        <taxon>Curculionidae</taxon>
        <taxon>Ceutorhynchinae</taxon>
        <taxon>Ceutorhynchus</taxon>
    </lineage>
</organism>
<reference evidence="3" key="1">
    <citation type="submission" date="2022-01" db="EMBL/GenBank/DDBJ databases">
        <authorList>
            <person name="King R."/>
        </authorList>
    </citation>
    <scope>NUCLEOTIDE SEQUENCE</scope>
</reference>
<dbReference type="Proteomes" id="UP001152799">
    <property type="component" value="Chromosome 1"/>
</dbReference>
<feature type="signal peptide" evidence="1">
    <location>
        <begin position="1"/>
        <end position="17"/>
    </location>
</feature>
<protein>
    <recommendedName>
        <fullName evidence="2">Cathepsin propeptide inhibitor domain-containing protein</fullName>
    </recommendedName>
</protein>
<accession>A0A9N9M978</accession>
<dbReference type="InterPro" id="IPR013201">
    <property type="entry name" value="Prot_inhib_I29"/>
</dbReference>
<dbReference type="EMBL" id="OU892277">
    <property type="protein sequence ID" value="CAG9759479.1"/>
    <property type="molecule type" value="Genomic_DNA"/>
</dbReference>
<dbReference type="AlphaFoldDB" id="A0A9N9M978"/>
<evidence type="ECO:0000256" key="1">
    <source>
        <dbReference type="SAM" id="SignalP"/>
    </source>
</evidence>
<evidence type="ECO:0000313" key="4">
    <source>
        <dbReference type="Proteomes" id="UP001152799"/>
    </source>
</evidence>
<dbReference type="InterPro" id="IPR038765">
    <property type="entry name" value="Papain-like_cys_pep_sf"/>
</dbReference>
<dbReference type="SUPFAM" id="SSF54001">
    <property type="entry name" value="Cysteine proteinases"/>
    <property type="match status" value="1"/>
</dbReference>
<dbReference type="Gene3D" id="1.10.287.2250">
    <property type="match status" value="1"/>
</dbReference>
<evidence type="ECO:0000259" key="2">
    <source>
        <dbReference type="SMART" id="SM00848"/>
    </source>
</evidence>
<dbReference type="Pfam" id="PF08246">
    <property type="entry name" value="Inhibitor_I29"/>
    <property type="match status" value="1"/>
</dbReference>
<keyword evidence="1" id="KW-0732">Signal</keyword>
<name>A0A9N9M978_9CUCU</name>
<keyword evidence="4" id="KW-1185">Reference proteome</keyword>
<feature type="chain" id="PRO_5040131863" description="Cathepsin propeptide inhibitor domain-containing protein" evidence="1">
    <location>
        <begin position="18"/>
        <end position="104"/>
    </location>
</feature>